<evidence type="ECO:0000256" key="1">
    <source>
        <dbReference type="SAM" id="SignalP"/>
    </source>
</evidence>
<evidence type="ECO:0000259" key="2">
    <source>
        <dbReference type="Pfam" id="PF06877"/>
    </source>
</evidence>
<proteinExistence type="predicted"/>
<gene>
    <name evidence="3" type="ORF">J2X15_001608</name>
</gene>
<dbReference type="RefSeq" id="WP_310341264.1">
    <property type="nucleotide sequence ID" value="NZ_JAVDXO010000003.1"/>
</dbReference>
<keyword evidence="1" id="KW-0732">Signal</keyword>
<evidence type="ECO:0000313" key="4">
    <source>
        <dbReference type="Proteomes" id="UP001268089"/>
    </source>
</evidence>
<reference evidence="3 4" key="1">
    <citation type="submission" date="2023-07" db="EMBL/GenBank/DDBJ databases">
        <title>Sorghum-associated microbial communities from plants grown in Nebraska, USA.</title>
        <authorList>
            <person name="Schachtman D."/>
        </authorList>
    </citation>
    <scope>NUCLEOTIDE SEQUENCE [LARGE SCALE GENOMIC DNA]</scope>
    <source>
        <strain evidence="3 4">BE308</strain>
    </source>
</reference>
<comment type="caution">
    <text evidence="3">The sequence shown here is derived from an EMBL/GenBank/DDBJ whole genome shotgun (WGS) entry which is preliminary data.</text>
</comment>
<dbReference type="Proteomes" id="UP001268089">
    <property type="component" value="Unassembled WGS sequence"/>
</dbReference>
<sequence>MPIRRTLIASGLAILMVGQLVPAQAQTSKRISLEKLQAMFADMRAKTPWNVDGPLLWGYFFFDRDMEKLKGAATELQTMSYRIVNLEAVQGRPLFRLHIERVEAHTPESLNLRNVQFYEFAEKRAIGSYDGMDVGPAPKAAP</sequence>
<name>A0ABU1ZN53_9BURK</name>
<dbReference type="EMBL" id="JAVDXO010000003">
    <property type="protein sequence ID" value="MDR7306325.1"/>
    <property type="molecule type" value="Genomic_DNA"/>
</dbReference>
<dbReference type="InterPro" id="IPR009671">
    <property type="entry name" value="RraB_dom"/>
</dbReference>
<organism evidence="3 4">
    <name type="scientific">Rhodoferax saidenbachensis</name>
    <dbReference type="NCBI Taxonomy" id="1484693"/>
    <lineage>
        <taxon>Bacteria</taxon>
        <taxon>Pseudomonadati</taxon>
        <taxon>Pseudomonadota</taxon>
        <taxon>Betaproteobacteria</taxon>
        <taxon>Burkholderiales</taxon>
        <taxon>Comamonadaceae</taxon>
        <taxon>Rhodoferax</taxon>
    </lineage>
</organism>
<evidence type="ECO:0000313" key="3">
    <source>
        <dbReference type="EMBL" id="MDR7306325.1"/>
    </source>
</evidence>
<feature type="domain" description="Regulator of ribonuclease activity B" evidence="2">
    <location>
        <begin position="39"/>
        <end position="134"/>
    </location>
</feature>
<dbReference type="Pfam" id="PF06877">
    <property type="entry name" value="RraB"/>
    <property type="match status" value="1"/>
</dbReference>
<accession>A0ABU1ZN53</accession>
<protein>
    <recommendedName>
        <fullName evidence="2">Regulator of ribonuclease activity B domain-containing protein</fullName>
    </recommendedName>
</protein>
<feature type="signal peptide" evidence="1">
    <location>
        <begin position="1"/>
        <end position="25"/>
    </location>
</feature>
<feature type="chain" id="PRO_5045607019" description="Regulator of ribonuclease activity B domain-containing protein" evidence="1">
    <location>
        <begin position="26"/>
        <end position="142"/>
    </location>
</feature>
<keyword evidence="4" id="KW-1185">Reference proteome</keyword>